<dbReference type="InterPro" id="IPR000477">
    <property type="entry name" value="RT_dom"/>
</dbReference>
<keyword evidence="3" id="KW-0548">Nucleotidyltransferase</keyword>
<dbReference type="PANTHER" id="PTHR37984:SF5">
    <property type="entry name" value="PROTEIN NYNRIN-LIKE"/>
    <property type="match status" value="1"/>
</dbReference>
<dbReference type="PROSITE" id="PS50158">
    <property type="entry name" value="ZF_CCHC"/>
    <property type="match status" value="1"/>
</dbReference>
<feature type="domain" description="Reverse transcriptase" evidence="12">
    <location>
        <begin position="922"/>
        <end position="1101"/>
    </location>
</feature>
<keyword evidence="7" id="KW-0695">RNA-directed DNA polymerase</keyword>
<dbReference type="Gene3D" id="3.10.10.10">
    <property type="entry name" value="HIV Type 1 Reverse Transcriptase, subunit A, domain 1"/>
    <property type="match status" value="1"/>
</dbReference>
<evidence type="ECO:0000256" key="7">
    <source>
        <dbReference type="ARBA" id="ARBA00022918"/>
    </source>
</evidence>
<dbReference type="InterPro" id="IPR043128">
    <property type="entry name" value="Rev_trsase/Diguanyl_cyclase"/>
</dbReference>
<keyword evidence="2" id="KW-0808">Transferase</keyword>
<dbReference type="CDD" id="cd00303">
    <property type="entry name" value="retropepsin_like"/>
    <property type="match status" value="1"/>
</dbReference>
<dbReference type="Gene3D" id="3.10.20.370">
    <property type="match status" value="1"/>
</dbReference>
<feature type="region of interest" description="Disordered" evidence="10">
    <location>
        <begin position="486"/>
        <end position="525"/>
    </location>
</feature>
<evidence type="ECO:0000256" key="3">
    <source>
        <dbReference type="ARBA" id="ARBA00022695"/>
    </source>
</evidence>
<evidence type="ECO:0000313" key="13">
    <source>
        <dbReference type="Proteomes" id="UP000887577"/>
    </source>
</evidence>
<evidence type="ECO:0000256" key="5">
    <source>
        <dbReference type="ARBA" id="ARBA00022759"/>
    </source>
</evidence>
<dbReference type="FunFam" id="3.30.70.270:FF:000020">
    <property type="entry name" value="Transposon Tf2-6 polyprotein-like Protein"/>
    <property type="match status" value="1"/>
</dbReference>
<feature type="compositionally biased region" description="Basic and acidic residues" evidence="10">
    <location>
        <begin position="495"/>
        <end position="513"/>
    </location>
</feature>
<keyword evidence="6" id="KW-0378">Hydrolase</keyword>
<proteinExistence type="predicted"/>
<evidence type="ECO:0000259" key="12">
    <source>
        <dbReference type="PROSITE" id="PS50878"/>
    </source>
</evidence>
<organism evidence="13 14">
    <name type="scientific">Panagrolaimus superbus</name>
    <dbReference type="NCBI Taxonomy" id="310955"/>
    <lineage>
        <taxon>Eukaryota</taxon>
        <taxon>Metazoa</taxon>
        <taxon>Ecdysozoa</taxon>
        <taxon>Nematoda</taxon>
        <taxon>Chromadorea</taxon>
        <taxon>Rhabditida</taxon>
        <taxon>Tylenchina</taxon>
        <taxon>Panagrolaimomorpha</taxon>
        <taxon>Panagrolaimoidea</taxon>
        <taxon>Panagrolaimidae</taxon>
        <taxon>Panagrolaimus</taxon>
    </lineage>
</organism>
<dbReference type="GO" id="GO:0003676">
    <property type="term" value="F:nucleic acid binding"/>
    <property type="evidence" value="ECO:0007669"/>
    <property type="project" value="InterPro"/>
</dbReference>
<evidence type="ECO:0000256" key="1">
    <source>
        <dbReference type="ARBA" id="ARBA00012493"/>
    </source>
</evidence>
<dbReference type="InterPro" id="IPR041373">
    <property type="entry name" value="RT_RNaseH"/>
</dbReference>
<dbReference type="InterPro" id="IPR050951">
    <property type="entry name" value="Retrovirus_Pol_polyprotein"/>
</dbReference>
<dbReference type="SUPFAM" id="SSF50630">
    <property type="entry name" value="Acid proteases"/>
    <property type="match status" value="1"/>
</dbReference>
<dbReference type="GO" id="GO:0003964">
    <property type="term" value="F:RNA-directed DNA polymerase activity"/>
    <property type="evidence" value="ECO:0007669"/>
    <property type="project" value="UniProtKB-KW"/>
</dbReference>
<dbReference type="Proteomes" id="UP000887577">
    <property type="component" value="Unplaced"/>
</dbReference>
<reference evidence="14" key="1">
    <citation type="submission" date="2022-11" db="UniProtKB">
        <authorList>
            <consortium name="WormBaseParasite"/>
        </authorList>
    </citation>
    <scope>IDENTIFICATION</scope>
</reference>
<evidence type="ECO:0000313" key="14">
    <source>
        <dbReference type="WBParaSite" id="PSU_v2.g17022.t1"/>
    </source>
</evidence>
<evidence type="ECO:0000256" key="10">
    <source>
        <dbReference type="SAM" id="MobiDB-lite"/>
    </source>
</evidence>
<keyword evidence="5" id="KW-0255">Endonuclease</keyword>
<evidence type="ECO:0000256" key="4">
    <source>
        <dbReference type="ARBA" id="ARBA00022722"/>
    </source>
</evidence>
<evidence type="ECO:0000256" key="6">
    <source>
        <dbReference type="ARBA" id="ARBA00022801"/>
    </source>
</evidence>
<dbReference type="PROSITE" id="PS50878">
    <property type="entry name" value="RT_POL"/>
    <property type="match status" value="1"/>
</dbReference>
<evidence type="ECO:0000256" key="9">
    <source>
        <dbReference type="SAM" id="Coils"/>
    </source>
</evidence>
<evidence type="ECO:0000259" key="11">
    <source>
        <dbReference type="PROSITE" id="PS50158"/>
    </source>
</evidence>
<name>A0A914YI77_9BILA</name>
<keyword evidence="8" id="KW-0479">Metal-binding</keyword>
<dbReference type="WBParaSite" id="PSU_v2.g17022.t1">
    <property type="protein sequence ID" value="PSU_v2.g17022.t1"/>
    <property type="gene ID" value="PSU_v2.g17022"/>
</dbReference>
<keyword evidence="9" id="KW-0175">Coiled coil</keyword>
<sequence length="1407" mass="158720">MKMDEKVLKSDYRGIYGSINADVFPTTFCSTKNHKSGYVEANDCFDIHIGILSDDDYFNGENVEGDGDNKVPAVDAFNTEETQHDVESLFEQSQSQVVSVRTQVLNFVADARAAYFKLEDEVNLANGRLQTMHHPAQKVSEEIMGEIKDHLIDNVEWLLAIFEEKDKSLERLRRENYDDVDDKNAALIENVKLRQKLEEEKAKPMGISASNQKKMLALGVNNISELINRYRLLQVKVEDLDRRRTIDSPLSRVDSTATFDSEKCEKEFQRPKTTTVKGGSRFINVDSAGMSARANVPIPLPEKFTGKTRVELERWLRYFNRAVDSRGFTDEDKATVLGNYIPSLQFTHDKLMRNRASFEEVQAGLLNALGTDSSAATYTLRTSLDRFRKPESKLYKHALEDIERRVLQAYNDDCDQEDSNPIYGSTLIPHFGESYTRLKELVLGVEASLVLHKEADKKQELKPSAGIANKNVGNNQRRYHPRPFAYNSGRNFDGNQREADRVTVHSSRTEVERYPSVPHPGSSYNPHFQRNKPITCYKCLKTGHYATECTEGNTQGVQQVRDLDSLEMNGLVPVDMVDEVVYDDLHMFGKKAMLDVWLDSVKVNAMLDTGACASVISVAAISKILKERPKDIRRVTQEDPKTFMHKRLVGADGNALNVVNCIRMPVAWGTQPPKVAKFFVVAGLQQDVLIGTNVLQDDNAWIEAIGVALKTNSPGNNVYITQSDDTQHTAYINKVGWNVKVAKRMVIPPQTTAFLKINTPVSGNIILESSVEGLETGFFRSRRGSAWMKYNNLSNDLQVFECGEFVAEASPVEVLKEIPHFEVDSSVEESIFIVTDDKERIERLKALLNCDAPGFSEKGKYRLQHLIGKYHEAFAVSDDEFGRTSVCEHTIDTGDARPIKQPARPIPIPMKDEVKTLVETLRNQGAIEESSSEWNSPLVLVRKKDGTVRMCVDYRRLNAVTRKDAYPLPNQDALLMNLKGKKIFSALDMVSGYFQIPMAESDKHKTAFSALGKLWQFLVLPQGLTTSPACFSRMMEIVFGDMVGTTLFKFLDDILIATETEEDHLDVLEEVFKRLIKYQLKLKPKKCEVGKTTLVYLGHVISAEGIAIGQDKIEKVKNFPAPSSASQVRQFLGLASYHRKFIEGFAKIASPLIALTRKNVVFQWDTDEQQSFDQLKDKLVSAPILSQPDYEAAIEGSKPFVIWTDACKTGIGAVLTQQDDFGNFHPLFYISKACSESERNYSITQLEALAVVVALRKLKTFVMGAKVIVRTDHQPLVGMLKKGNLSSQLIRWALELQEYRDLKIEFVKGKFNVVADALSRCHADANCGEHIEIMDSVVLLIENETNVHWFDMLKVDPCYQDICEKVLSEGSGKVQQFVYTLKDGYLMRADKRGHHVKVVPSEWRKLL</sequence>
<feature type="domain" description="CCHC-type" evidence="11">
    <location>
        <begin position="536"/>
        <end position="551"/>
    </location>
</feature>
<keyword evidence="8" id="KW-0862">Zinc</keyword>
<dbReference type="GO" id="GO:0016787">
    <property type="term" value="F:hydrolase activity"/>
    <property type="evidence" value="ECO:0007669"/>
    <property type="project" value="UniProtKB-KW"/>
</dbReference>
<protein>
    <recommendedName>
        <fullName evidence="1">RNA-directed DNA polymerase</fullName>
        <ecNumber evidence="1">2.7.7.49</ecNumber>
    </recommendedName>
</protein>
<dbReference type="CDD" id="cd09274">
    <property type="entry name" value="RNase_HI_RT_Ty3"/>
    <property type="match status" value="1"/>
</dbReference>
<keyword evidence="8" id="KW-0863">Zinc-finger</keyword>
<dbReference type="GO" id="GO:0008270">
    <property type="term" value="F:zinc ion binding"/>
    <property type="evidence" value="ECO:0007669"/>
    <property type="project" value="UniProtKB-KW"/>
</dbReference>
<dbReference type="PANTHER" id="PTHR37984">
    <property type="entry name" value="PROTEIN CBG26694"/>
    <property type="match status" value="1"/>
</dbReference>
<feature type="coiled-coil region" evidence="9">
    <location>
        <begin position="183"/>
        <end position="243"/>
    </location>
</feature>
<dbReference type="CDD" id="cd01647">
    <property type="entry name" value="RT_LTR"/>
    <property type="match status" value="1"/>
</dbReference>
<dbReference type="InterPro" id="IPR021109">
    <property type="entry name" value="Peptidase_aspartic_dom_sf"/>
</dbReference>
<dbReference type="Pfam" id="PF17917">
    <property type="entry name" value="RT_RNaseH"/>
    <property type="match status" value="1"/>
</dbReference>
<accession>A0A914YI77</accession>
<dbReference type="GO" id="GO:0004519">
    <property type="term" value="F:endonuclease activity"/>
    <property type="evidence" value="ECO:0007669"/>
    <property type="project" value="UniProtKB-KW"/>
</dbReference>
<dbReference type="SMART" id="SM00343">
    <property type="entry name" value="ZnF_C2HC"/>
    <property type="match status" value="1"/>
</dbReference>
<dbReference type="EC" id="2.7.7.49" evidence="1"/>
<dbReference type="Gene3D" id="2.40.70.10">
    <property type="entry name" value="Acid Proteases"/>
    <property type="match status" value="1"/>
</dbReference>
<dbReference type="Gene3D" id="3.30.70.270">
    <property type="match status" value="2"/>
</dbReference>
<dbReference type="InterPro" id="IPR001878">
    <property type="entry name" value="Znf_CCHC"/>
</dbReference>
<evidence type="ECO:0000256" key="8">
    <source>
        <dbReference type="PROSITE-ProRule" id="PRU00047"/>
    </source>
</evidence>
<dbReference type="Pfam" id="PF00078">
    <property type="entry name" value="RVT_1"/>
    <property type="match status" value="1"/>
</dbReference>
<dbReference type="SUPFAM" id="SSF56672">
    <property type="entry name" value="DNA/RNA polymerases"/>
    <property type="match status" value="1"/>
</dbReference>
<evidence type="ECO:0000256" key="2">
    <source>
        <dbReference type="ARBA" id="ARBA00022679"/>
    </source>
</evidence>
<keyword evidence="4" id="KW-0540">Nuclease</keyword>
<dbReference type="InterPro" id="IPR043502">
    <property type="entry name" value="DNA/RNA_pol_sf"/>
</dbReference>
<keyword evidence="13" id="KW-1185">Reference proteome</keyword>